<sequence>MLVFMNRMAPRGRRTARGRGAAARLVRGSQLSDQPAGYAEMMAELQRYRERFGDQMREESADGTPRQADARGNVPGVGESKLARNTKPKTAKRAWEAANTASAEKRSGGIICFRCNQHGHTKKDCRFPPNVRCYRCYREDHTSSACPLPPQGAPKAGAPQQGTRRNEQLPPQKKQAVGGRAFVVGDHEGGEPIVEMEDERTNHDHCLPVKLKLSRNCCFSVTNGDDGRSDGEARK</sequence>
<keyword evidence="1" id="KW-0479">Metal-binding</keyword>
<feature type="domain" description="CCHC-type" evidence="3">
    <location>
        <begin position="112"/>
        <end position="126"/>
    </location>
</feature>
<protein>
    <recommendedName>
        <fullName evidence="3">CCHC-type domain-containing protein</fullName>
    </recommendedName>
</protein>
<name>A0ABQ7BTR9_BRACR</name>
<feature type="region of interest" description="Disordered" evidence="2">
    <location>
        <begin position="143"/>
        <end position="180"/>
    </location>
</feature>
<gene>
    <name evidence="4" type="ORF">DY000_02009633</name>
</gene>
<proteinExistence type="predicted"/>
<keyword evidence="1" id="KW-0863">Zinc-finger</keyword>
<evidence type="ECO:0000313" key="5">
    <source>
        <dbReference type="Proteomes" id="UP000266723"/>
    </source>
</evidence>
<comment type="caution">
    <text evidence="4">The sequence shown here is derived from an EMBL/GenBank/DDBJ whole genome shotgun (WGS) entry which is preliminary data.</text>
</comment>
<dbReference type="SUPFAM" id="SSF57756">
    <property type="entry name" value="Retrovirus zinc finger-like domains"/>
    <property type="match status" value="1"/>
</dbReference>
<evidence type="ECO:0000256" key="1">
    <source>
        <dbReference type="PROSITE-ProRule" id="PRU00047"/>
    </source>
</evidence>
<evidence type="ECO:0000256" key="2">
    <source>
        <dbReference type="SAM" id="MobiDB-lite"/>
    </source>
</evidence>
<dbReference type="EMBL" id="QGKV02000832">
    <property type="protein sequence ID" value="KAF3543235.1"/>
    <property type="molecule type" value="Genomic_DNA"/>
</dbReference>
<feature type="compositionally biased region" description="Low complexity" evidence="2">
    <location>
        <begin position="18"/>
        <end position="28"/>
    </location>
</feature>
<dbReference type="InterPro" id="IPR001878">
    <property type="entry name" value="Znf_CCHC"/>
</dbReference>
<dbReference type="Gene3D" id="4.10.60.10">
    <property type="entry name" value="Zinc finger, CCHC-type"/>
    <property type="match status" value="1"/>
</dbReference>
<keyword evidence="5" id="KW-1185">Reference proteome</keyword>
<dbReference type="SMART" id="SM00343">
    <property type="entry name" value="ZnF_C2HC"/>
    <property type="match status" value="2"/>
</dbReference>
<keyword evidence="1" id="KW-0862">Zinc</keyword>
<evidence type="ECO:0000313" key="4">
    <source>
        <dbReference type="EMBL" id="KAF3543235.1"/>
    </source>
</evidence>
<feature type="region of interest" description="Disordered" evidence="2">
    <location>
        <begin position="55"/>
        <end position="94"/>
    </location>
</feature>
<evidence type="ECO:0000259" key="3">
    <source>
        <dbReference type="PROSITE" id="PS50158"/>
    </source>
</evidence>
<feature type="region of interest" description="Disordered" evidence="2">
    <location>
        <begin position="1"/>
        <end position="28"/>
    </location>
</feature>
<dbReference type="Proteomes" id="UP000266723">
    <property type="component" value="Unassembled WGS sequence"/>
</dbReference>
<dbReference type="PROSITE" id="PS50158">
    <property type="entry name" value="ZF_CCHC"/>
    <property type="match status" value="1"/>
</dbReference>
<feature type="compositionally biased region" description="Low complexity" evidence="2">
    <location>
        <begin position="153"/>
        <end position="162"/>
    </location>
</feature>
<organism evidence="4 5">
    <name type="scientific">Brassica cretica</name>
    <name type="common">Mustard</name>
    <dbReference type="NCBI Taxonomy" id="69181"/>
    <lineage>
        <taxon>Eukaryota</taxon>
        <taxon>Viridiplantae</taxon>
        <taxon>Streptophyta</taxon>
        <taxon>Embryophyta</taxon>
        <taxon>Tracheophyta</taxon>
        <taxon>Spermatophyta</taxon>
        <taxon>Magnoliopsida</taxon>
        <taxon>eudicotyledons</taxon>
        <taxon>Gunneridae</taxon>
        <taxon>Pentapetalae</taxon>
        <taxon>rosids</taxon>
        <taxon>malvids</taxon>
        <taxon>Brassicales</taxon>
        <taxon>Brassicaceae</taxon>
        <taxon>Brassiceae</taxon>
        <taxon>Brassica</taxon>
    </lineage>
</organism>
<accession>A0ABQ7BTR9</accession>
<dbReference type="InterPro" id="IPR036875">
    <property type="entry name" value="Znf_CCHC_sf"/>
</dbReference>
<reference evidence="4 5" key="1">
    <citation type="journal article" date="2020" name="BMC Genomics">
        <title>Intraspecific diversification of the crop wild relative Brassica cretica Lam. using demographic model selection.</title>
        <authorList>
            <person name="Kioukis A."/>
            <person name="Michalopoulou V.A."/>
            <person name="Briers L."/>
            <person name="Pirintsos S."/>
            <person name="Studholme D.J."/>
            <person name="Pavlidis P."/>
            <person name="Sarris P.F."/>
        </authorList>
    </citation>
    <scope>NUCLEOTIDE SEQUENCE [LARGE SCALE GENOMIC DNA]</scope>
    <source>
        <strain evidence="5">cv. PFS-1207/04</strain>
    </source>
</reference>